<dbReference type="Gene3D" id="3.10.20.10">
    <property type="match status" value="1"/>
</dbReference>
<reference evidence="3" key="3">
    <citation type="submission" date="2021-05" db="EMBL/GenBank/DDBJ databases">
        <title>Protein family content uncovers lineage relationships and bacterial pathway maintenance mechanisms in DPANN archaea.</title>
        <authorList>
            <person name="Castelle C.J."/>
            <person name="Meheust R."/>
            <person name="Jaffe A.L."/>
            <person name="Seitz K."/>
            <person name="Gong X."/>
            <person name="Baker B.J."/>
            <person name="Banfield J.F."/>
        </authorList>
    </citation>
    <scope>NUCLEOTIDE SEQUENCE</scope>
    <source>
        <strain evidence="3">RIFCSPLOWO2_01_FULL_58_19</strain>
    </source>
</reference>
<reference evidence="3" key="2">
    <citation type="submission" date="2021-03" db="EMBL/GenBank/DDBJ databases">
        <authorList>
            <person name="Jaffe A."/>
        </authorList>
    </citation>
    <scope>NUCLEOTIDE SEQUENCE</scope>
    <source>
        <strain evidence="3">RIFCSPLOWO2_01_FULL_58_19</strain>
    </source>
</reference>
<dbReference type="GO" id="GO:0005840">
    <property type="term" value="C:ribosome"/>
    <property type="evidence" value="ECO:0007669"/>
    <property type="project" value="UniProtKB-KW"/>
</dbReference>
<keyword evidence="2" id="KW-0687">Ribonucleoprotein</keyword>
<accession>A0A7J4JH35</accession>
<dbReference type="Proteomes" id="UP000564964">
    <property type="component" value="Unassembled WGS sequence"/>
</dbReference>
<dbReference type="EMBL" id="JAGVWE010000002">
    <property type="protein sequence ID" value="MBS3062589.1"/>
    <property type="molecule type" value="Genomic_DNA"/>
</dbReference>
<dbReference type="Pfam" id="PF01775">
    <property type="entry name" value="Ribosomal_L18A"/>
    <property type="match status" value="1"/>
</dbReference>
<dbReference type="InterPro" id="IPR023573">
    <property type="entry name" value="Ribosomal_eL20_dom"/>
</dbReference>
<dbReference type="NCBIfam" id="NF001981">
    <property type="entry name" value="PRK00773.1-1"/>
    <property type="match status" value="1"/>
</dbReference>
<dbReference type="AlphaFoldDB" id="A0A7J4JH35"/>
<evidence type="ECO:0000313" key="2">
    <source>
        <dbReference type="EMBL" id="HIH16634.1"/>
    </source>
</evidence>
<dbReference type="GO" id="GO:0003735">
    <property type="term" value="F:structural constituent of ribosome"/>
    <property type="evidence" value="ECO:0007669"/>
    <property type="project" value="InterPro"/>
</dbReference>
<reference evidence="2" key="1">
    <citation type="journal article" date="2020" name="bioRxiv">
        <title>A rank-normalized archaeal taxonomy based on genome phylogeny resolves widespread incomplete and uneven classifications.</title>
        <authorList>
            <person name="Rinke C."/>
            <person name="Chuvochina M."/>
            <person name="Mussig A.J."/>
            <person name="Chaumeil P.-A."/>
            <person name="Waite D.W."/>
            <person name="Whitman W.B."/>
            <person name="Parks D.H."/>
            <person name="Hugenholtz P."/>
        </authorList>
    </citation>
    <scope>NUCLEOTIDE SEQUENCE</scope>
    <source>
        <strain evidence="2">UBA10219</strain>
    </source>
</reference>
<feature type="domain" description="Large ribosomal subunit protein eL20" evidence="1">
    <location>
        <begin position="16"/>
        <end position="66"/>
    </location>
</feature>
<evidence type="ECO:0000259" key="1">
    <source>
        <dbReference type="Pfam" id="PF01775"/>
    </source>
</evidence>
<comment type="caution">
    <text evidence="2">The sequence shown here is derived from an EMBL/GenBank/DDBJ whole genome shotgun (WGS) entry which is preliminary data.</text>
</comment>
<dbReference type="Proteomes" id="UP000678237">
    <property type="component" value="Unassembled WGS sequence"/>
</dbReference>
<organism evidence="2 4">
    <name type="scientific">Candidatus Iainarchaeum sp</name>
    <dbReference type="NCBI Taxonomy" id="3101447"/>
    <lineage>
        <taxon>Archaea</taxon>
        <taxon>Candidatus Iainarchaeota</taxon>
        <taxon>Candidatus Iainarchaeia</taxon>
        <taxon>Candidatus Iainarchaeales</taxon>
        <taxon>Candidatus Iainarchaeaceae</taxon>
        <taxon>Candidatus Iainarchaeum</taxon>
    </lineage>
</organism>
<keyword evidence="2" id="KW-0689">Ribosomal protein</keyword>
<proteinExistence type="predicted"/>
<sequence>MTKKQGTEKRKQAKSFYAVGKMIEAGKQKKFTRTFMAYNTGHAAQKLLSLLGSNHGVQRRNVEIEELREGEGA</sequence>
<name>A0A7J4JH35_9ARCH</name>
<evidence type="ECO:0000313" key="3">
    <source>
        <dbReference type="EMBL" id="MBS3062589.1"/>
    </source>
</evidence>
<dbReference type="GO" id="GO:0006412">
    <property type="term" value="P:translation"/>
    <property type="evidence" value="ECO:0007669"/>
    <property type="project" value="InterPro"/>
</dbReference>
<evidence type="ECO:0000313" key="4">
    <source>
        <dbReference type="Proteomes" id="UP000564964"/>
    </source>
</evidence>
<gene>
    <name evidence="2" type="ORF">HA252_04485</name>
    <name evidence="3" type="ORF">J4203_01845</name>
</gene>
<protein>
    <submittedName>
        <fullName evidence="2">50S ribosomal protein L18a</fullName>
    </submittedName>
</protein>
<dbReference type="SUPFAM" id="SSF160374">
    <property type="entry name" value="RplX-like"/>
    <property type="match status" value="1"/>
</dbReference>
<dbReference type="EMBL" id="DUGH01000109">
    <property type="protein sequence ID" value="HIH16634.1"/>
    <property type="molecule type" value="Genomic_DNA"/>
</dbReference>